<proteinExistence type="predicted"/>
<keyword evidence="2" id="KW-0732">Signal</keyword>
<name>A0ABV2TUC0_9FLAO</name>
<evidence type="ECO:0000313" key="4">
    <source>
        <dbReference type="Proteomes" id="UP001549773"/>
    </source>
</evidence>
<dbReference type="Proteomes" id="UP001549773">
    <property type="component" value="Unassembled WGS sequence"/>
</dbReference>
<accession>A0ABV2TUC0</accession>
<gene>
    <name evidence="3" type="ORF">ABXZ32_05585</name>
</gene>
<sequence>MKKVIFALAILAFSTFSLVSCRETKEKTIVIEKEVKEEAKEEKGILERAGEKADKEVNEEIDKKIEEIGDDN</sequence>
<feature type="coiled-coil region" evidence="1">
    <location>
        <begin position="22"/>
        <end position="56"/>
    </location>
</feature>
<reference evidence="3 4" key="1">
    <citation type="submission" date="2024-07" db="EMBL/GenBank/DDBJ databases">
        <title>The genome sequence of type strain Sediminicola luteus GDMCC 1.2596T.</title>
        <authorList>
            <person name="Liu Y."/>
        </authorList>
    </citation>
    <scope>NUCLEOTIDE SEQUENCE [LARGE SCALE GENOMIC DNA]</scope>
    <source>
        <strain evidence="3 4">GDMCC 1.2596</strain>
    </source>
</reference>
<dbReference type="PROSITE" id="PS51257">
    <property type="entry name" value="PROKAR_LIPOPROTEIN"/>
    <property type="match status" value="1"/>
</dbReference>
<comment type="caution">
    <text evidence="3">The sequence shown here is derived from an EMBL/GenBank/DDBJ whole genome shotgun (WGS) entry which is preliminary data.</text>
</comment>
<evidence type="ECO:0000313" key="3">
    <source>
        <dbReference type="EMBL" id="MET7028854.1"/>
    </source>
</evidence>
<organism evidence="3 4">
    <name type="scientific">Sediminicola luteus</name>
    <dbReference type="NCBI Taxonomy" id="319238"/>
    <lineage>
        <taxon>Bacteria</taxon>
        <taxon>Pseudomonadati</taxon>
        <taxon>Bacteroidota</taxon>
        <taxon>Flavobacteriia</taxon>
        <taxon>Flavobacteriales</taxon>
        <taxon>Flavobacteriaceae</taxon>
        <taxon>Sediminicola</taxon>
    </lineage>
</organism>
<keyword evidence="4" id="KW-1185">Reference proteome</keyword>
<protein>
    <submittedName>
        <fullName evidence="3">Uncharacterized protein</fullName>
    </submittedName>
</protein>
<keyword evidence="1" id="KW-0175">Coiled coil</keyword>
<evidence type="ECO:0000256" key="1">
    <source>
        <dbReference type="SAM" id="Coils"/>
    </source>
</evidence>
<dbReference type="RefSeq" id="WP_354617683.1">
    <property type="nucleotide sequence ID" value="NZ_JBEWYP010000002.1"/>
</dbReference>
<evidence type="ECO:0000256" key="2">
    <source>
        <dbReference type="SAM" id="SignalP"/>
    </source>
</evidence>
<dbReference type="EMBL" id="JBEWYP010000002">
    <property type="protein sequence ID" value="MET7028854.1"/>
    <property type="molecule type" value="Genomic_DNA"/>
</dbReference>
<feature type="chain" id="PRO_5047026121" evidence="2">
    <location>
        <begin position="20"/>
        <end position="72"/>
    </location>
</feature>
<feature type="signal peptide" evidence="2">
    <location>
        <begin position="1"/>
        <end position="19"/>
    </location>
</feature>